<dbReference type="EMBL" id="JH717848">
    <property type="protein sequence ID" value="EWY83022.1"/>
    <property type="molecule type" value="Genomic_DNA"/>
</dbReference>
<protein>
    <submittedName>
        <fullName evidence="2">Uncharacterized protein</fullName>
    </submittedName>
</protein>
<evidence type="ECO:0000313" key="3">
    <source>
        <dbReference type="Proteomes" id="UP000030753"/>
    </source>
</evidence>
<name>W9HL72_FUSOX</name>
<organism evidence="2 3">
    <name type="scientific">Fusarium oxysporum NRRL 32931</name>
    <dbReference type="NCBI Taxonomy" id="660029"/>
    <lineage>
        <taxon>Eukaryota</taxon>
        <taxon>Fungi</taxon>
        <taxon>Dikarya</taxon>
        <taxon>Ascomycota</taxon>
        <taxon>Pezizomycotina</taxon>
        <taxon>Sordariomycetes</taxon>
        <taxon>Hypocreomycetidae</taxon>
        <taxon>Hypocreales</taxon>
        <taxon>Nectriaceae</taxon>
        <taxon>Fusarium</taxon>
        <taxon>Fusarium oxysporum species complex</taxon>
    </lineage>
</organism>
<dbReference type="OrthoDB" id="5072743at2759"/>
<sequence>MVYLQLQIYFCIHIASICSISDPGELRAAFQETFTLMPKAFLSDQKILREIIDLTFDPDEMPPSPTPLDADDLSARLAEI</sequence>
<gene>
    <name evidence="2" type="ORF">FOYG_15097</name>
</gene>
<evidence type="ECO:0000313" key="2">
    <source>
        <dbReference type="EMBL" id="EWY83022.1"/>
    </source>
</evidence>
<dbReference type="HOGENOM" id="CLU_2589805_0_0_1"/>
<accession>W9HL72</accession>
<dbReference type="AlphaFoldDB" id="W9HL72"/>
<feature type="region of interest" description="Disordered" evidence="1">
    <location>
        <begin position="58"/>
        <end position="80"/>
    </location>
</feature>
<dbReference type="Proteomes" id="UP000030753">
    <property type="component" value="Unassembled WGS sequence"/>
</dbReference>
<evidence type="ECO:0000256" key="1">
    <source>
        <dbReference type="SAM" id="MobiDB-lite"/>
    </source>
</evidence>
<reference evidence="2 3" key="1">
    <citation type="submission" date="2011-06" db="EMBL/GenBank/DDBJ databases">
        <title>The Genome Sequence of Fusarium oxysporum FOSC 3-a.</title>
        <authorList>
            <consortium name="The Broad Institute Genome Sequencing Platform"/>
            <person name="Ma L.-J."/>
            <person name="Gale L.R."/>
            <person name="Schwartz D.C."/>
            <person name="Zhou S."/>
            <person name="Corby-Kistler H."/>
            <person name="Young S.K."/>
            <person name="Zeng Q."/>
            <person name="Gargeya S."/>
            <person name="Fitzgerald M."/>
            <person name="Haas B."/>
            <person name="Abouelleil A."/>
            <person name="Alvarado L."/>
            <person name="Arachchi H.M."/>
            <person name="Berlin A."/>
            <person name="Brown A."/>
            <person name="Chapman S.B."/>
            <person name="Chen Z."/>
            <person name="Dunbar C."/>
            <person name="Freedman E."/>
            <person name="Gearin G."/>
            <person name="Gellesch M."/>
            <person name="Goldberg J."/>
            <person name="Griggs A."/>
            <person name="Gujja S."/>
            <person name="Heiman D."/>
            <person name="Howarth C."/>
            <person name="Larson L."/>
            <person name="Lui A."/>
            <person name="MacDonald P.J.P."/>
            <person name="Mehta T."/>
            <person name="Montmayeur A."/>
            <person name="Murphy C."/>
            <person name="Neiman D."/>
            <person name="Pearson M."/>
            <person name="Priest M."/>
            <person name="Roberts A."/>
            <person name="Saif S."/>
            <person name="Shea T."/>
            <person name="Shenoy N."/>
            <person name="Sisk P."/>
            <person name="Stolte C."/>
            <person name="Sykes S."/>
            <person name="Wortman J."/>
            <person name="Nusbaum C."/>
            <person name="Birren B."/>
        </authorList>
    </citation>
    <scope>NUCLEOTIDE SEQUENCE [LARGE SCALE GENOMIC DNA]</scope>
    <source>
        <strain evidence="3">FOSC 3-a</strain>
    </source>
</reference>
<proteinExistence type="predicted"/>